<proteinExistence type="inferred from homology"/>
<evidence type="ECO:0000256" key="4">
    <source>
        <dbReference type="ARBA" id="ARBA00022989"/>
    </source>
</evidence>
<dbReference type="GeneTree" id="ENSGT00390000008183"/>
<accession>A0A8D0GLE8</accession>
<evidence type="ECO:0000256" key="5">
    <source>
        <dbReference type="ARBA" id="ARBA00023136"/>
    </source>
</evidence>
<protein>
    <submittedName>
        <fullName evidence="7">Uncharacterized protein</fullName>
    </submittedName>
</protein>
<comment type="subcellular location">
    <subcellularLocation>
        <location evidence="1">Membrane</location>
        <topology evidence="1">Multi-pass membrane protein</topology>
    </subcellularLocation>
</comment>
<keyword evidence="5 6" id="KW-0472">Membrane</keyword>
<dbReference type="InterPro" id="IPR007237">
    <property type="entry name" value="CD20-like"/>
</dbReference>
<keyword evidence="3 6" id="KW-0812">Transmembrane</keyword>
<keyword evidence="4 6" id="KW-1133">Transmembrane helix</keyword>
<dbReference type="Proteomes" id="UP000694392">
    <property type="component" value="Unplaced"/>
</dbReference>
<feature type="transmembrane region" description="Helical" evidence="6">
    <location>
        <begin position="36"/>
        <end position="54"/>
    </location>
</feature>
<dbReference type="Ensembl" id="ENSSPUT00000011206.1">
    <property type="protein sequence ID" value="ENSSPUP00000010501.1"/>
    <property type="gene ID" value="ENSSPUG00000008102.1"/>
</dbReference>
<reference evidence="7" key="1">
    <citation type="submission" date="2025-08" db="UniProtKB">
        <authorList>
            <consortium name="Ensembl"/>
        </authorList>
    </citation>
    <scope>IDENTIFICATION</scope>
</reference>
<evidence type="ECO:0000313" key="8">
    <source>
        <dbReference type="Proteomes" id="UP000694392"/>
    </source>
</evidence>
<feature type="transmembrane region" description="Helical" evidence="6">
    <location>
        <begin position="6"/>
        <end position="24"/>
    </location>
</feature>
<dbReference type="AlphaFoldDB" id="A0A8D0GLE8"/>
<evidence type="ECO:0000256" key="1">
    <source>
        <dbReference type="ARBA" id="ARBA00004141"/>
    </source>
</evidence>
<reference evidence="7" key="2">
    <citation type="submission" date="2025-09" db="UniProtKB">
        <authorList>
            <consortium name="Ensembl"/>
        </authorList>
    </citation>
    <scope>IDENTIFICATION</scope>
</reference>
<evidence type="ECO:0000256" key="6">
    <source>
        <dbReference type="SAM" id="Phobius"/>
    </source>
</evidence>
<name>A0A8D0GLE8_SPHPU</name>
<dbReference type="PANTHER" id="PTHR23320:SF170">
    <property type="entry name" value="MEMBRANE SPANNING 4-DOMAINS A12"/>
    <property type="match status" value="1"/>
</dbReference>
<comment type="similarity">
    <text evidence="2">Belongs to the MS4A family.</text>
</comment>
<sequence>MVVLGLLQIACATVCVISGFMDAFRRESALSRTRVPIWAGVVMGVPGVLALFSSQMKNPILVNSMIAASVFSWFTTVIVIIYASLTLEYGERYEGFNDVPSNHQRFVLNELVEGVNITILVASICSAFIVLAIAYMGCRSLPCCICYDSVTGMEWLQPTEDQLQTVELVCTLRGHGDRIFNSPLHFQDQDLAAEEEISMPPPYIRLA</sequence>
<dbReference type="InterPro" id="IPR030417">
    <property type="entry name" value="MS4A"/>
</dbReference>
<dbReference type="OMA" id="PLCACYD"/>
<dbReference type="GO" id="GO:0016020">
    <property type="term" value="C:membrane"/>
    <property type="evidence" value="ECO:0007669"/>
    <property type="project" value="UniProtKB-SubCell"/>
</dbReference>
<dbReference type="Pfam" id="PF04103">
    <property type="entry name" value="CD20"/>
    <property type="match status" value="1"/>
</dbReference>
<evidence type="ECO:0000256" key="2">
    <source>
        <dbReference type="ARBA" id="ARBA00009565"/>
    </source>
</evidence>
<feature type="transmembrane region" description="Helical" evidence="6">
    <location>
        <begin position="115"/>
        <end position="136"/>
    </location>
</feature>
<evidence type="ECO:0000313" key="7">
    <source>
        <dbReference type="Ensembl" id="ENSSPUP00000010501.1"/>
    </source>
</evidence>
<feature type="transmembrane region" description="Helical" evidence="6">
    <location>
        <begin position="60"/>
        <end position="83"/>
    </location>
</feature>
<dbReference type="PANTHER" id="PTHR23320">
    <property type="entry name" value="MEMBRANE-SPANNING 4-DOMAINS SUBFAMILY A MS4A -RELATED"/>
    <property type="match status" value="1"/>
</dbReference>
<keyword evidence="8" id="KW-1185">Reference proteome</keyword>
<evidence type="ECO:0000256" key="3">
    <source>
        <dbReference type="ARBA" id="ARBA00022692"/>
    </source>
</evidence>
<organism evidence="7 8">
    <name type="scientific">Sphenodon punctatus</name>
    <name type="common">Tuatara</name>
    <name type="synonym">Hatteria punctata</name>
    <dbReference type="NCBI Taxonomy" id="8508"/>
    <lineage>
        <taxon>Eukaryota</taxon>
        <taxon>Metazoa</taxon>
        <taxon>Chordata</taxon>
        <taxon>Craniata</taxon>
        <taxon>Vertebrata</taxon>
        <taxon>Euteleostomi</taxon>
        <taxon>Lepidosauria</taxon>
        <taxon>Sphenodontia</taxon>
        <taxon>Sphenodontidae</taxon>
        <taxon>Sphenodon</taxon>
    </lineage>
</organism>